<evidence type="ECO:0000256" key="1">
    <source>
        <dbReference type="SAM" id="MobiDB-lite"/>
    </source>
</evidence>
<gene>
    <name evidence="3" type="ORF">KIN20_010683</name>
</gene>
<accession>A0AAD5QKF6</accession>
<comment type="caution">
    <text evidence="3">The sequence shown here is derived from an EMBL/GenBank/DDBJ whole genome shotgun (WGS) entry which is preliminary data.</text>
</comment>
<protein>
    <recommendedName>
        <fullName evidence="2">DUF7774 domain-containing protein</fullName>
    </recommendedName>
</protein>
<dbReference type="PANTHER" id="PTHR38630">
    <property type="entry name" value="PROTEIN CBG12780"/>
    <property type="match status" value="1"/>
</dbReference>
<dbReference type="EMBL" id="JAHQIW010001882">
    <property type="protein sequence ID" value="KAJ1353907.1"/>
    <property type="molecule type" value="Genomic_DNA"/>
</dbReference>
<evidence type="ECO:0000313" key="3">
    <source>
        <dbReference type="EMBL" id="KAJ1353907.1"/>
    </source>
</evidence>
<dbReference type="InterPro" id="IPR056676">
    <property type="entry name" value="DUF7774"/>
</dbReference>
<feature type="compositionally biased region" description="Polar residues" evidence="1">
    <location>
        <begin position="21"/>
        <end position="38"/>
    </location>
</feature>
<dbReference type="AlphaFoldDB" id="A0AAD5QKF6"/>
<sequence length="196" mass="21915">MCHQTKKKSPKQEGRHGGKNSLAQATSAESETVESVNNKKPRGTRKDDVFGALEEDVDLTKVLGDFNVDNIAGVGSDDVGDMATKRTLDTAQKILKVAYKEKAFEKTLTKEENDTLAKFFSGKIPYDASVLNILDEVLDKTIEYFRTHKTNLDPETKALIEQREALKAAMLQTMLSKPTFIPSEWVKQYEGTIHYA</sequence>
<proteinExistence type="predicted"/>
<reference evidence="3" key="1">
    <citation type="submission" date="2021-06" db="EMBL/GenBank/DDBJ databases">
        <title>Parelaphostrongylus tenuis whole genome reference sequence.</title>
        <authorList>
            <person name="Garwood T.J."/>
            <person name="Larsen P.A."/>
            <person name="Fountain-Jones N.M."/>
            <person name="Garbe J.R."/>
            <person name="Macchietto M.G."/>
            <person name="Kania S.A."/>
            <person name="Gerhold R.W."/>
            <person name="Richards J.E."/>
            <person name="Wolf T.M."/>
        </authorList>
    </citation>
    <scope>NUCLEOTIDE SEQUENCE</scope>
    <source>
        <strain evidence="3">MNPRO001-30</strain>
        <tissue evidence="3">Meninges</tissue>
    </source>
</reference>
<keyword evidence="4" id="KW-1185">Reference proteome</keyword>
<feature type="region of interest" description="Disordered" evidence="1">
    <location>
        <begin position="1"/>
        <end position="47"/>
    </location>
</feature>
<organism evidence="3 4">
    <name type="scientific">Parelaphostrongylus tenuis</name>
    <name type="common">Meningeal worm</name>
    <dbReference type="NCBI Taxonomy" id="148309"/>
    <lineage>
        <taxon>Eukaryota</taxon>
        <taxon>Metazoa</taxon>
        <taxon>Ecdysozoa</taxon>
        <taxon>Nematoda</taxon>
        <taxon>Chromadorea</taxon>
        <taxon>Rhabditida</taxon>
        <taxon>Rhabditina</taxon>
        <taxon>Rhabditomorpha</taxon>
        <taxon>Strongyloidea</taxon>
        <taxon>Metastrongylidae</taxon>
        <taxon>Parelaphostrongylus</taxon>
    </lineage>
</organism>
<dbReference type="PANTHER" id="PTHR38630:SF1">
    <property type="entry name" value="DEK_C DOMAIN-CONTAINING PROTEIN-RELATED"/>
    <property type="match status" value="1"/>
</dbReference>
<dbReference type="Proteomes" id="UP001196413">
    <property type="component" value="Unassembled WGS sequence"/>
</dbReference>
<feature type="domain" description="DUF7774" evidence="2">
    <location>
        <begin position="85"/>
        <end position="174"/>
    </location>
</feature>
<dbReference type="Pfam" id="PF24983">
    <property type="entry name" value="DUF7774"/>
    <property type="match status" value="1"/>
</dbReference>
<name>A0AAD5QKF6_PARTN</name>
<evidence type="ECO:0000259" key="2">
    <source>
        <dbReference type="Pfam" id="PF24983"/>
    </source>
</evidence>
<evidence type="ECO:0000313" key="4">
    <source>
        <dbReference type="Proteomes" id="UP001196413"/>
    </source>
</evidence>